<reference evidence="1" key="1">
    <citation type="journal article" date="2021" name="Proc. Natl. Acad. Sci. U.S.A.">
        <title>Global biogeography of chemosynthetic symbionts reveals both localized and globally distributed symbiont groups. .</title>
        <authorList>
            <person name="Osvatic J.T."/>
            <person name="Wilkins L.G.E."/>
            <person name="Leibrecht L."/>
            <person name="Leray M."/>
            <person name="Zauner S."/>
            <person name="Polzin J."/>
            <person name="Camacho Y."/>
            <person name="Gros O."/>
            <person name="van Gils J.A."/>
            <person name="Eisen J.A."/>
            <person name="Petersen J.M."/>
            <person name="Yuen B."/>
        </authorList>
    </citation>
    <scope>NUCLEOTIDE SEQUENCE</scope>
    <source>
        <strain evidence="1">MAGclacostrist064TRANS</strain>
    </source>
</reference>
<dbReference type="Proteomes" id="UP000886667">
    <property type="component" value="Unassembled WGS sequence"/>
</dbReference>
<dbReference type="AlphaFoldDB" id="A0A9E4KB55"/>
<dbReference type="EMBL" id="JAEPCM010000186">
    <property type="protein sequence ID" value="MCG7945868.1"/>
    <property type="molecule type" value="Genomic_DNA"/>
</dbReference>
<evidence type="ECO:0000313" key="1">
    <source>
        <dbReference type="EMBL" id="MCG7945868.1"/>
    </source>
</evidence>
<gene>
    <name evidence="1" type="ORF">JAZ07_05905</name>
</gene>
<sequence length="230" mass="25425">MGRELKRVPMDFDWPMNTPWNGYLNPHYRECQDCDGTGSTLADHRLSDLISFIMLSGDDARKGTCHPYLQVAPLYHTQGKVCGIEMAELTVALAGREPSMLGHDAIDKWTAKRKILQAAGLPEDWGSCSTCGGEGIHPDAKEQYEAWERFEPPTGEGYQIWETVSEGSPISPVFATPEELATHMADTRWGADKGTDYETWLRFINGPGWAPSMVGDAKGLRSGVEAMSET</sequence>
<accession>A0A9E4KB55</accession>
<proteinExistence type="predicted"/>
<comment type="caution">
    <text evidence="1">The sequence shown here is derived from an EMBL/GenBank/DDBJ whole genome shotgun (WGS) entry which is preliminary data.</text>
</comment>
<organism evidence="1 2">
    <name type="scientific">Candidatus Thiodiazotropha taylori</name>
    <dbReference type="NCBI Taxonomy" id="2792791"/>
    <lineage>
        <taxon>Bacteria</taxon>
        <taxon>Pseudomonadati</taxon>
        <taxon>Pseudomonadota</taxon>
        <taxon>Gammaproteobacteria</taxon>
        <taxon>Chromatiales</taxon>
        <taxon>Sedimenticolaceae</taxon>
        <taxon>Candidatus Thiodiazotropha</taxon>
    </lineage>
</organism>
<evidence type="ECO:0000313" key="2">
    <source>
        <dbReference type="Proteomes" id="UP000886667"/>
    </source>
</evidence>
<name>A0A9E4KB55_9GAMM</name>
<protein>
    <submittedName>
        <fullName evidence="1">Uncharacterized protein</fullName>
    </submittedName>
</protein>